<dbReference type="InterPro" id="IPR011545">
    <property type="entry name" value="DEAD/DEAH_box_helicase_dom"/>
</dbReference>
<gene>
    <name evidence="3" type="ORF">DPMN_067870</name>
</gene>
<protein>
    <recommendedName>
        <fullName evidence="2">DEAD/DEAH-box helicase domain-containing protein</fullName>
    </recommendedName>
</protein>
<dbReference type="GO" id="GO:0009378">
    <property type="term" value="F:four-way junction helicase activity"/>
    <property type="evidence" value="ECO:0007669"/>
    <property type="project" value="TreeGrafter"/>
</dbReference>
<name>A0A9D3YW21_DREPO</name>
<accession>A0A9D3YW21</accession>
<dbReference type="Pfam" id="PF00270">
    <property type="entry name" value="DEAD"/>
    <property type="match status" value="1"/>
</dbReference>
<dbReference type="GO" id="GO:0043138">
    <property type="term" value="F:3'-5' DNA helicase activity"/>
    <property type="evidence" value="ECO:0007669"/>
    <property type="project" value="TreeGrafter"/>
</dbReference>
<sequence length="180" mass="20080">MASPRDIILEVAKKGGLPMALKDLLIKALLCVIEKRDIMAILPTCYCKSLIYQLTPLILKDYYNLQKSVCIVLTPLNSIMQDQIIALKRIGVQACCVDYNCQCDQALFDDDDDKGVAKSDGDVILTVPMSDIADGKFTLVYSNPDALLSTDTWKSMIQNMENKKIISCIAVDEAHMILEW</sequence>
<dbReference type="GO" id="GO:0005737">
    <property type="term" value="C:cytoplasm"/>
    <property type="evidence" value="ECO:0007669"/>
    <property type="project" value="TreeGrafter"/>
</dbReference>
<dbReference type="AlphaFoldDB" id="A0A9D3YW21"/>
<dbReference type="Proteomes" id="UP000828390">
    <property type="component" value="Unassembled WGS sequence"/>
</dbReference>
<proteinExistence type="inferred from homology"/>
<dbReference type="InterPro" id="IPR027417">
    <property type="entry name" value="P-loop_NTPase"/>
</dbReference>
<dbReference type="PANTHER" id="PTHR13710">
    <property type="entry name" value="DNA HELICASE RECQ FAMILY MEMBER"/>
    <property type="match status" value="1"/>
</dbReference>
<reference evidence="3" key="2">
    <citation type="submission" date="2020-11" db="EMBL/GenBank/DDBJ databases">
        <authorList>
            <person name="McCartney M.A."/>
            <person name="Auch B."/>
            <person name="Kono T."/>
            <person name="Mallez S."/>
            <person name="Becker A."/>
            <person name="Gohl D.M."/>
            <person name="Silverstein K.A.T."/>
            <person name="Koren S."/>
            <person name="Bechman K.B."/>
            <person name="Herman A."/>
            <person name="Abrahante J.E."/>
            <person name="Garbe J."/>
        </authorList>
    </citation>
    <scope>NUCLEOTIDE SEQUENCE</scope>
    <source>
        <strain evidence="3">Duluth1</strain>
        <tissue evidence="3">Whole animal</tissue>
    </source>
</reference>
<dbReference type="GO" id="GO:0000724">
    <property type="term" value="P:double-strand break repair via homologous recombination"/>
    <property type="evidence" value="ECO:0007669"/>
    <property type="project" value="TreeGrafter"/>
</dbReference>
<comment type="similarity">
    <text evidence="1">Belongs to the helicase family. RecQ subfamily.</text>
</comment>
<dbReference type="Gene3D" id="3.40.50.300">
    <property type="entry name" value="P-loop containing nucleotide triphosphate hydrolases"/>
    <property type="match status" value="1"/>
</dbReference>
<dbReference type="SUPFAM" id="SSF52540">
    <property type="entry name" value="P-loop containing nucleoside triphosphate hydrolases"/>
    <property type="match status" value="1"/>
</dbReference>
<dbReference type="PANTHER" id="PTHR13710:SF120">
    <property type="entry name" value="BIFUNCTIONAL 3'-5' EXONUCLEASE_ATP-DEPENDENT HELICASE WRN"/>
    <property type="match status" value="1"/>
</dbReference>
<evidence type="ECO:0000259" key="2">
    <source>
        <dbReference type="Pfam" id="PF00270"/>
    </source>
</evidence>
<dbReference type="GO" id="GO:0003676">
    <property type="term" value="F:nucleic acid binding"/>
    <property type="evidence" value="ECO:0007669"/>
    <property type="project" value="InterPro"/>
</dbReference>
<evidence type="ECO:0000313" key="4">
    <source>
        <dbReference type="Proteomes" id="UP000828390"/>
    </source>
</evidence>
<organism evidence="3 4">
    <name type="scientific">Dreissena polymorpha</name>
    <name type="common">Zebra mussel</name>
    <name type="synonym">Mytilus polymorpha</name>
    <dbReference type="NCBI Taxonomy" id="45954"/>
    <lineage>
        <taxon>Eukaryota</taxon>
        <taxon>Metazoa</taxon>
        <taxon>Spiralia</taxon>
        <taxon>Lophotrochozoa</taxon>
        <taxon>Mollusca</taxon>
        <taxon>Bivalvia</taxon>
        <taxon>Autobranchia</taxon>
        <taxon>Heteroconchia</taxon>
        <taxon>Euheterodonta</taxon>
        <taxon>Imparidentia</taxon>
        <taxon>Neoheterodontei</taxon>
        <taxon>Myida</taxon>
        <taxon>Dreissenoidea</taxon>
        <taxon>Dreissenidae</taxon>
        <taxon>Dreissena</taxon>
    </lineage>
</organism>
<dbReference type="OrthoDB" id="6050068at2759"/>
<dbReference type="GO" id="GO:0005634">
    <property type="term" value="C:nucleus"/>
    <property type="evidence" value="ECO:0007669"/>
    <property type="project" value="TreeGrafter"/>
</dbReference>
<feature type="domain" description="DEAD/DEAH-box helicase" evidence="2">
    <location>
        <begin position="28"/>
        <end position="180"/>
    </location>
</feature>
<dbReference type="EMBL" id="JAIWYP010000014">
    <property type="protein sequence ID" value="KAH3708420.1"/>
    <property type="molecule type" value="Genomic_DNA"/>
</dbReference>
<comment type="caution">
    <text evidence="3">The sequence shown here is derived from an EMBL/GenBank/DDBJ whole genome shotgun (WGS) entry which is preliminary data.</text>
</comment>
<reference evidence="3" key="1">
    <citation type="journal article" date="2019" name="bioRxiv">
        <title>The Genome of the Zebra Mussel, Dreissena polymorpha: A Resource for Invasive Species Research.</title>
        <authorList>
            <person name="McCartney M.A."/>
            <person name="Auch B."/>
            <person name="Kono T."/>
            <person name="Mallez S."/>
            <person name="Zhang Y."/>
            <person name="Obille A."/>
            <person name="Becker A."/>
            <person name="Abrahante J.E."/>
            <person name="Garbe J."/>
            <person name="Badalamenti J.P."/>
            <person name="Herman A."/>
            <person name="Mangelson H."/>
            <person name="Liachko I."/>
            <person name="Sullivan S."/>
            <person name="Sone E.D."/>
            <person name="Koren S."/>
            <person name="Silverstein K.A.T."/>
            <person name="Beckman K.B."/>
            <person name="Gohl D.M."/>
        </authorList>
    </citation>
    <scope>NUCLEOTIDE SEQUENCE</scope>
    <source>
        <strain evidence="3">Duluth1</strain>
        <tissue evidence="3">Whole animal</tissue>
    </source>
</reference>
<dbReference type="GO" id="GO:0005524">
    <property type="term" value="F:ATP binding"/>
    <property type="evidence" value="ECO:0007669"/>
    <property type="project" value="InterPro"/>
</dbReference>
<evidence type="ECO:0000256" key="1">
    <source>
        <dbReference type="ARBA" id="ARBA00005446"/>
    </source>
</evidence>
<evidence type="ECO:0000313" key="3">
    <source>
        <dbReference type="EMBL" id="KAH3708420.1"/>
    </source>
</evidence>
<keyword evidence="4" id="KW-1185">Reference proteome</keyword>
<dbReference type="GO" id="GO:0005694">
    <property type="term" value="C:chromosome"/>
    <property type="evidence" value="ECO:0007669"/>
    <property type="project" value="TreeGrafter"/>
</dbReference>